<evidence type="ECO:0000256" key="1">
    <source>
        <dbReference type="ARBA" id="ARBA00004771"/>
    </source>
</evidence>
<evidence type="ECO:0000256" key="5">
    <source>
        <dbReference type="ARBA" id="ARBA00022516"/>
    </source>
</evidence>
<keyword evidence="7" id="KW-0319">Glycerol metabolism</keyword>
<keyword evidence="14" id="KW-1185">Reference proteome</keyword>
<dbReference type="GO" id="GO:0006071">
    <property type="term" value="P:glycerol metabolic process"/>
    <property type="evidence" value="ECO:0007669"/>
    <property type="project" value="UniProtKB-KW"/>
</dbReference>
<dbReference type="PANTHER" id="PTHR31650:SF1">
    <property type="entry name" value="WAX ESTER SYNTHASE_DIACYLGLYCEROL ACYLTRANSFERASE 4-RELATED"/>
    <property type="match status" value="1"/>
</dbReference>
<evidence type="ECO:0000256" key="9">
    <source>
        <dbReference type="ARBA" id="ARBA00023315"/>
    </source>
</evidence>
<dbReference type="AlphaFoldDB" id="A0A848KI37"/>
<name>A0A848KI37_9NOCA</name>
<evidence type="ECO:0000256" key="6">
    <source>
        <dbReference type="ARBA" id="ARBA00022679"/>
    </source>
</evidence>
<evidence type="ECO:0000313" key="14">
    <source>
        <dbReference type="Proteomes" id="UP000535543"/>
    </source>
</evidence>
<dbReference type="InterPro" id="IPR045034">
    <property type="entry name" value="O-acyltransferase_WSD1-like"/>
</dbReference>
<dbReference type="Gene3D" id="3.30.559.10">
    <property type="entry name" value="Chloramphenicol acetyltransferase-like domain"/>
    <property type="match status" value="1"/>
</dbReference>
<dbReference type="EMBL" id="VCQU01000010">
    <property type="protein sequence ID" value="NMN98395.1"/>
    <property type="molecule type" value="Genomic_DNA"/>
</dbReference>
<comment type="catalytic activity">
    <reaction evidence="10">
        <text>an acyl-CoA + a 1,2-diacyl-sn-glycerol = a triacyl-sn-glycerol + CoA</text>
        <dbReference type="Rhea" id="RHEA:10868"/>
        <dbReference type="ChEBI" id="CHEBI:17815"/>
        <dbReference type="ChEBI" id="CHEBI:57287"/>
        <dbReference type="ChEBI" id="CHEBI:58342"/>
        <dbReference type="ChEBI" id="CHEBI:64615"/>
        <dbReference type="EC" id="2.3.1.20"/>
    </reaction>
</comment>
<dbReference type="GO" id="GO:0071731">
    <property type="term" value="P:response to nitric oxide"/>
    <property type="evidence" value="ECO:0007669"/>
    <property type="project" value="TreeGrafter"/>
</dbReference>
<evidence type="ECO:0000256" key="10">
    <source>
        <dbReference type="ARBA" id="ARBA00048109"/>
    </source>
</evidence>
<dbReference type="RefSeq" id="WP_338080018.1">
    <property type="nucleotide sequence ID" value="NZ_VCQU01000010.1"/>
</dbReference>
<evidence type="ECO:0000256" key="4">
    <source>
        <dbReference type="ARBA" id="ARBA00013244"/>
    </source>
</evidence>
<evidence type="ECO:0000259" key="12">
    <source>
        <dbReference type="Pfam" id="PF06974"/>
    </source>
</evidence>
<dbReference type="GO" id="GO:0019432">
    <property type="term" value="P:triglyceride biosynthetic process"/>
    <property type="evidence" value="ECO:0007669"/>
    <property type="project" value="UniProtKB-UniPathway"/>
</dbReference>
<reference evidence="13 14" key="2">
    <citation type="submission" date="2020-06" db="EMBL/GenBank/DDBJ databases">
        <title>Antribacter stalactiti gen. nov., sp. nov., a new member of the family Nacardiaceae isolated from a cave.</title>
        <authorList>
            <person name="Kim I.S."/>
        </authorList>
    </citation>
    <scope>NUCLEOTIDE SEQUENCE [LARGE SCALE GENOMIC DNA]</scope>
    <source>
        <strain evidence="13 14">YC2-7</strain>
    </source>
</reference>
<dbReference type="Pfam" id="PF03007">
    <property type="entry name" value="WS_DGAT_cat"/>
    <property type="match status" value="1"/>
</dbReference>
<keyword evidence="8" id="KW-0443">Lipid metabolism</keyword>
<dbReference type="PANTHER" id="PTHR31650">
    <property type="entry name" value="O-ACYLTRANSFERASE (WSD1-LIKE) FAMILY PROTEIN"/>
    <property type="match status" value="1"/>
</dbReference>
<dbReference type="GO" id="GO:0005886">
    <property type="term" value="C:plasma membrane"/>
    <property type="evidence" value="ECO:0007669"/>
    <property type="project" value="TreeGrafter"/>
</dbReference>
<keyword evidence="9" id="KW-0012">Acyltransferase</keyword>
<dbReference type="Proteomes" id="UP000535543">
    <property type="component" value="Unassembled WGS sequence"/>
</dbReference>
<dbReference type="GO" id="GO:0001666">
    <property type="term" value="P:response to hypoxia"/>
    <property type="evidence" value="ECO:0007669"/>
    <property type="project" value="TreeGrafter"/>
</dbReference>
<evidence type="ECO:0000256" key="2">
    <source>
        <dbReference type="ARBA" id="ARBA00005189"/>
    </source>
</evidence>
<comment type="pathway">
    <text evidence="2">Lipid metabolism.</text>
</comment>
<protein>
    <recommendedName>
        <fullName evidence="4">diacylglycerol O-acyltransferase</fullName>
        <ecNumber evidence="4">2.3.1.20</ecNumber>
    </recommendedName>
</protein>
<feature type="domain" description="O-acyltransferase WSD1-like N-terminal" evidence="11">
    <location>
        <begin position="6"/>
        <end position="271"/>
    </location>
</feature>
<dbReference type="UniPathway" id="UPA00282"/>
<evidence type="ECO:0000259" key="11">
    <source>
        <dbReference type="Pfam" id="PF03007"/>
    </source>
</evidence>
<dbReference type="EC" id="2.3.1.20" evidence="4"/>
<proteinExistence type="inferred from homology"/>
<comment type="caution">
    <text evidence="13">The sequence shown here is derived from an EMBL/GenBank/DDBJ whole genome shotgun (WGS) entry which is preliminary data.</text>
</comment>
<keyword evidence="5" id="KW-0444">Lipid biosynthesis</keyword>
<sequence>MKKRMALLDGSFIRMDRTESPQHGTVTIVFRIPDGSDDDFPFRLADTMRRHPATGARFNWALSQDFVDNVFPAWKLVSPNDIDLDVHFRVAHVSAPGTESDFAEIISRTGAVPLDMSRPPWEVHLITGLEDRRFAILLKMHHAIADGTTVLQTMTEWLSADPAATDTPPLWTFGIQEISSPTVTAEAAGRNALEAIRETASTIGAVAGAAKAAIAAARHKRDDGLHAPYAIPRMAFNKAITPDRTVSMTVLEQSRFRSVATDIGGTLNDAVNIVLGTALRRYLADVDERPDSALVAGVLTSLRAAMASSGGGNVISMIFADLATDTDDIADRAHRVVRSSLAGKDHLLGLGPHAMSYSMMMLAPYIVTNIIGTGHRMPLYNIAVSNVPGSREPRYLHGAAAEAMHPTTIIYSGAAVVLVIVSWNGKLCFTFNSCPTVVPESDKLAAYLADALANVEDVLLVSRT</sequence>
<keyword evidence="6" id="KW-0808">Transferase</keyword>
<reference evidence="13 14" key="1">
    <citation type="submission" date="2019-05" db="EMBL/GenBank/DDBJ databases">
        <authorList>
            <person name="Lee S.D."/>
        </authorList>
    </citation>
    <scope>NUCLEOTIDE SEQUENCE [LARGE SCALE GENOMIC DNA]</scope>
    <source>
        <strain evidence="13 14">YC2-7</strain>
    </source>
</reference>
<comment type="similarity">
    <text evidence="3">Belongs to the long-chain O-acyltransferase family.</text>
</comment>
<gene>
    <name evidence="13" type="ORF">FGL95_25460</name>
</gene>
<accession>A0A848KI37</accession>
<dbReference type="InterPro" id="IPR004255">
    <property type="entry name" value="O-acyltransferase_WSD1_N"/>
</dbReference>
<feature type="domain" description="O-acyltransferase WSD1 C-terminal" evidence="12">
    <location>
        <begin position="312"/>
        <end position="454"/>
    </location>
</feature>
<evidence type="ECO:0000256" key="7">
    <source>
        <dbReference type="ARBA" id="ARBA00022798"/>
    </source>
</evidence>
<organism evidence="13 14">
    <name type="scientific">Antrihabitans stalactiti</name>
    <dbReference type="NCBI Taxonomy" id="2584121"/>
    <lineage>
        <taxon>Bacteria</taxon>
        <taxon>Bacillati</taxon>
        <taxon>Actinomycetota</taxon>
        <taxon>Actinomycetes</taxon>
        <taxon>Mycobacteriales</taxon>
        <taxon>Nocardiaceae</taxon>
        <taxon>Antrihabitans</taxon>
    </lineage>
</organism>
<comment type="pathway">
    <text evidence="1">Glycerolipid metabolism; triacylglycerol biosynthesis.</text>
</comment>
<dbReference type="GO" id="GO:0004144">
    <property type="term" value="F:diacylglycerol O-acyltransferase activity"/>
    <property type="evidence" value="ECO:0007669"/>
    <property type="project" value="UniProtKB-EC"/>
</dbReference>
<dbReference type="InterPro" id="IPR023213">
    <property type="entry name" value="CAT-like_dom_sf"/>
</dbReference>
<evidence type="ECO:0000256" key="3">
    <source>
        <dbReference type="ARBA" id="ARBA00009587"/>
    </source>
</evidence>
<evidence type="ECO:0000313" key="13">
    <source>
        <dbReference type="EMBL" id="NMN98395.1"/>
    </source>
</evidence>
<dbReference type="InterPro" id="IPR009721">
    <property type="entry name" value="O-acyltransferase_WSD1_C"/>
</dbReference>
<dbReference type="SUPFAM" id="SSF52777">
    <property type="entry name" value="CoA-dependent acyltransferases"/>
    <property type="match status" value="1"/>
</dbReference>
<dbReference type="Pfam" id="PF06974">
    <property type="entry name" value="WS_DGAT_C"/>
    <property type="match status" value="1"/>
</dbReference>
<evidence type="ECO:0000256" key="8">
    <source>
        <dbReference type="ARBA" id="ARBA00023098"/>
    </source>
</evidence>
<dbReference type="GO" id="GO:0051701">
    <property type="term" value="P:biological process involved in interaction with host"/>
    <property type="evidence" value="ECO:0007669"/>
    <property type="project" value="TreeGrafter"/>
</dbReference>